<sequence>NQAFGVFVFLAIFVQPVDQVLPVLISQRGIYEACERPSESYSWLAILGANMFVGAVWDSLYFMVFPSWSLPQRASDWCRAFSRNLAFFSFASSFVHLIIAGMDSHEVGGDVLGLFSIMMFPFCEQVLIIYRVLDFMYFVEGSLGTALANAKATCASNEFLVFNPPGGSTFGEYMQQYMDVAGGLVNNPDALERCRFCPIPETNTSLAKLGIMWPFFIFNTAVVFTLHWLARVPKKPKVKSDRGT</sequence>
<feature type="transmembrane region" description="Helical" evidence="1">
    <location>
        <begin position="43"/>
        <end position="64"/>
    </location>
</feature>
<evidence type="ECO:0000256" key="1">
    <source>
        <dbReference type="SAM" id="Phobius"/>
    </source>
</evidence>
<name>A0A166MVU7_COLIC</name>
<evidence type="ECO:0000256" key="2">
    <source>
        <dbReference type="SAM" id="SignalP"/>
    </source>
</evidence>
<evidence type="ECO:0000313" key="3">
    <source>
        <dbReference type="EMBL" id="KZL65050.1"/>
    </source>
</evidence>
<feature type="chain" id="PRO_5007877521" evidence="2">
    <location>
        <begin position="20"/>
        <end position="244"/>
    </location>
</feature>
<feature type="non-terminal residue" evidence="3">
    <location>
        <position position="1"/>
    </location>
</feature>
<evidence type="ECO:0000313" key="4">
    <source>
        <dbReference type="Proteomes" id="UP000076584"/>
    </source>
</evidence>
<proteinExistence type="predicted"/>
<feature type="transmembrane region" description="Helical" evidence="1">
    <location>
        <begin position="114"/>
        <end position="133"/>
    </location>
</feature>
<keyword evidence="1" id="KW-0812">Transmembrane</keyword>
<gene>
    <name evidence="3" type="ORF">CI238_04648</name>
</gene>
<keyword evidence="2" id="KW-0732">Signal</keyword>
<feature type="transmembrane region" description="Helical" evidence="1">
    <location>
        <begin position="211"/>
        <end position="230"/>
    </location>
</feature>
<keyword evidence="1" id="KW-1133">Transmembrane helix</keyword>
<dbReference type="Proteomes" id="UP000076584">
    <property type="component" value="Unassembled WGS sequence"/>
</dbReference>
<feature type="transmembrane region" description="Helical" evidence="1">
    <location>
        <begin position="85"/>
        <end position="102"/>
    </location>
</feature>
<feature type="signal peptide" evidence="2">
    <location>
        <begin position="1"/>
        <end position="19"/>
    </location>
</feature>
<comment type="caution">
    <text evidence="3">The sequence shown here is derived from an EMBL/GenBank/DDBJ whole genome shotgun (WGS) entry which is preliminary data.</text>
</comment>
<protein>
    <submittedName>
        <fullName evidence="3">Multidrug resistance protein cdr1</fullName>
    </submittedName>
</protein>
<dbReference type="STRING" id="1573173.A0A166MVU7"/>
<accession>A0A166MVU7</accession>
<dbReference type="AlphaFoldDB" id="A0A166MVU7"/>
<keyword evidence="1" id="KW-0472">Membrane</keyword>
<keyword evidence="4" id="KW-1185">Reference proteome</keyword>
<organism evidence="3 4">
    <name type="scientific">Colletotrichum incanum</name>
    <name type="common">Soybean anthracnose fungus</name>
    <dbReference type="NCBI Taxonomy" id="1573173"/>
    <lineage>
        <taxon>Eukaryota</taxon>
        <taxon>Fungi</taxon>
        <taxon>Dikarya</taxon>
        <taxon>Ascomycota</taxon>
        <taxon>Pezizomycotina</taxon>
        <taxon>Sordariomycetes</taxon>
        <taxon>Hypocreomycetidae</taxon>
        <taxon>Glomerellales</taxon>
        <taxon>Glomerellaceae</taxon>
        <taxon>Colletotrichum</taxon>
        <taxon>Colletotrichum spaethianum species complex</taxon>
    </lineage>
</organism>
<dbReference type="EMBL" id="LFIW01002653">
    <property type="protein sequence ID" value="KZL65050.1"/>
    <property type="molecule type" value="Genomic_DNA"/>
</dbReference>
<reference evidence="3 4" key="1">
    <citation type="submission" date="2015-06" db="EMBL/GenBank/DDBJ databases">
        <title>Survival trade-offs in plant roots during colonization by closely related pathogenic and mutualistic fungi.</title>
        <authorList>
            <person name="Hacquard S."/>
            <person name="Kracher B."/>
            <person name="Hiruma K."/>
            <person name="Weinman A."/>
            <person name="Muench P."/>
            <person name="Garrido Oter R."/>
            <person name="Ver Loren van Themaat E."/>
            <person name="Dallerey J.-F."/>
            <person name="Damm U."/>
            <person name="Henrissat B."/>
            <person name="Lespinet O."/>
            <person name="Thon M."/>
            <person name="Kemen E."/>
            <person name="McHardy A.C."/>
            <person name="Schulze-Lefert P."/>
            <person name="O'Connell R.J."/>
        </authorList>
    </citation>
    <scope>NUCLEOTIDE SEQUENCE [LARGE SCALE GENOMIC DNA]</scope>
    <source>
        <strain evidence="3 4">MAFF 238704</strain>
    </source>
</reference>